<dbReference type="RefSeq" id="WP_126986091.1">
    <property type="nucleotide sequence ID" value="NZ_JALXWX010000003.1"/>
</dbReference>
<gene>
    <name evidence="4" type="ORF">DS079_07100</name>
</gene>
<dbReference type="Proteomes" id="UP000274327">
    <property type="component" value="Unassembled WGS sequence"/>
</dbReference>
<dbReference type="GO" id="GO:0016616">
    <property type="term" value="F:oxidoreductase activity, acting on the CH-OH group of donors, NAD or NADP as acceptor"/>
    <property type="evidence" value="ECO:0007669"/>
    <property type="project" value="UniProtKB-ARBA"/>
</dbReference>
<organism evidence="4 5">
    <name type="scientific">Brachybacterium paraconglomeratum</name>
    <dbReference type="NCBI Taxonomy" id="173362"/>
    <lineage>
        <taxon>Bacteria</taxon>
        <taxon>Bacillati</taxon>
        <taxon>Actinomycetota</taxon>
        <taxon>Actinomycetes</taxon>
        <taxon>Micrococcales</taxon>
        <taxon>Dermabacteraceae</taxon>
        <taxon>Brachybacterium</taxon>
    </lineage>
</organism>
<dbReference type="Pfam" id="PF13561">
    <property type="entry name" value="adh_short_C2"/>
    <property type="match status" value="1"/>
</dbReference>
<dbReference type="Gene3D" id="3.40.50.720">
    <property type="entry name" value="NAD(P)-binding Rossmann-like Domain"/>
    <property type="match status" value="1"/>
</dbReference>
<dbReference type="InterPro" id="IPR002347">
    <property type="entry name" value="SDR_fam"/>
</dbReference>
<dbReference type="PANTHER" id="PTHR42760:SF40">
    <property type="entry name" value="3-OXOACYL-[ACYL-CARRIER-PROTEIN] REDUCTASE, CHLOROPLASTIC"/>
    <property type="match status" value="1"/>
</dbReference>
<sequence>MTIETRTIQPFPARRTAVVTGAGAPRGIGRRVVRKLLAEGWSVAAADIDGTAVEEFAAELSAELPAESEQKVIGVGVDISDQASVDAAFARIDVELPQVVSLVNLAGIPSPHSFFELTSEIWDRVMDVNAKGTLLMTQAAAKRMVDGGVGGRIVNTASITALDGGGTFSKTGYAAAKAAVQGLTRGFARELGQYGITANVILPGPIDTDIMGGTLTDERKEGMSANIPLQRVGQPEEVAGLIAFLVGEDSSFVSGTSINVDGGKHMH</sequence>
<dbReference type="SUPFAM" id="SSF51735">
    <property type="entry name" value="NAD(P)-binding Rossmann-fold domains"/>
    <property type="match status" value="1"/>
</dbReference>
<protein>
    <submittedName>
        <fullName evidence="4">Short-chain dehydrogenase</fullName>
    </submittedName>
</protein>
<feature type="domain" description="Ketoreductase" evidence="3">
    <location>
        <begin position="15"/>
        <end position="209"/>
    </location>
</feature>
<keyword evidence="2" id="KW-0560">Oxidoreductase</keyword>
<accession>A0A426SLZ5</accession>
<keyword evidence="5" id="KW-1185">Reference proteome</keyword>
<evidence type="ECO:0000259" key="3">
    <source>
        <dbReference type="SMART" id="SM00822"/>
    </source>
</evidence>
<proteinExistence type="inferred from homology"/>
<comment type="caution">
    <text evidence="4">The sequence shown here is derived from an EMBL/GenBank/DDBJ whole genome shotgun (WGS) entry which is preliminary data.</text>
</comment>
<dbReference type="FunFam" id="3.40.50.720:FF:000084">
    <property type="entry name" value="Short-chain dehydrogenase reductase"/>
    <property type="match status" value="1"/>
</dbReference>
<dbReference type="GO" id="GO:0030497">
    <property type="term" value="P:fatty acid elongation"/>
    <property type="evidence" value="ECO:0007669"/>
    <property type="project" value="TreeGrafter"/>
</dbReference>
<evidence type="ECO:0000313" key="4">
    <source>
        <dbReference type="EMBL" id="RRR19106.1"/>
    </source>
</evidence>
<dbReference type="GeneID" id="78120788"/>
<name>A0A426SLZ5_9MICO</name>
<evidence type="ECO:0000313" key="5">
    <source>
        <dbReference type="Proteomes" id="UP000274327"/>
    </source>
</evidence>
<dbReference type="InterPro" id="IPR036291">
    <property type="entry name" value="NAD(P)-bd_dom_sf"/>
</dbReference>
<reference evidence="4 5" key="1">
    <citation type="submission" date="2018-07" db="EMBL/GenBank/DDBJ databases">
        <title>Brachybacteriurn paraconglorneratum KCTC 9916.</title>
        <authorList>
            <person name="Li Y."/>
        </authorList>
    </citation>
    <scope>NUCLEOTIDE SEQUENCE [LARGE SCALE GENOMIC DNA]</scope>
    <source>
        <strain evidence="4 5">KCTC 9916</strain>
    </source>
</reference>
<dbReference type="CDD" id="cd05233">
    <property type="entry name" value="SDR_c"/>
    <property type="match status" value="1"/>
</dbReference>
<comment type="similarity">
    <text evidence="1">Belongs to the short-chain dehydrogenases/reductases (SDR) family.</text>
</comment>
<dbReference type="PRINTS" id="PR00081">
    <property type="entry name" value="GDHRDH"/>
</dbReference>
<dbReference type="EMBL" id="QOCI01000004">
    <property type="protein sequence ID" value="RRR19106.1"/>
    <property type="molecule type" value="Genomic_DNA"/>
</dbReference>
<dbReference type="InterPro" id="IPR057326">
    <property type="entry name" value="KR_dom"/>
</dbReference>
<dbReference type="AlphaFoldDB" id="A0A426SLZ5"/>
<dbReference type="SMART" id="SM00822">
    <property type="entry name" value="PKS_KR"/>
    <property type="match status" value="1"/>
</dbReference>
<evidence type="ECO:0000256" key="2">
    <source>
        <dbReference type="ARBA" id="ARBA00023002"/>
    </source>
</evidence>
<dbReference type="PANTHER" id="PTHR42760">
    <property type="entry name" value="SHORT-CHAIN DEHYDROGENASES/REDUCTASES FAMILY MEMBER"/>
    <property type="match status" value="1"/>
</dbReference>
<evidence type="ECO:0000256" key="1">
    <source>
        <dbReference type="ARBA" id="ARBA00006484"/>
    </source>
</evidence>
<dbReference type="PRINTS" id="PR00080">
    <property type="entry name" value="SDRFAMILY"/>
</dbReference>